<protein>
    <submittedName>
        <fullName evidence="2">NAD(P)H nitroreductase acg</fullName>
    </submittedName>
</protein>
<dbReference type="Proteomes" id="UP000037179">
    <property type="component" value="Unassembled WGS sequence"/>
</dbReference>
<evidence type="ECO:0000313" key="5">
    <source>
        <dbReference type="Proteomes" id="UP000180166"/>
    </source>
</evidence>
<keyword evidence="4" id="KW-1185">Reference proteome</keyword>
<reference evidence="4" key="1">
    <citation type="submission" date="2015-07" db="EMBL/GenBank/DDBJ databases">
        <title>Nocardia seriolae U-1 whole genome shotgun sequence.</title>
        <authorList>
            <person name="Imajoh M."/>
            <person name="Fukumoto Y."/>
            <person name="Sukeda M."/>
            <person name="Yamane J."/>
            <person name="Yamasaki K."/>
            <person name="Shimizu M."/>
            <person name="Ohnishi K."/>
            <person name="Oshima S."/>
        </authorList>
    </citation>
    <scope>NUCLEOTIDE SEQUENCE [LARGE SCALE GENOMIC DNA]</scope>
    <source>
        <strain evidence="4">U-1</strain>
    </source>
</reference>
<evidence type="ECO:0000313" key="2">
    <source>
        <dbReference type="EMBL" id="APA95060.1"/>
    </source>
</evidence>
<dbReference type="EMBL" id="CP017839">
    <property type="protein sequence ID" value="APA95060.1"/>
    <property type="molecule type" value="Genomic_DNA"/>
</dbReference>
<organism evidence="3 4">
    <name type="scientific">Nocardia seriolae</name>
    <dbReference type="NCBI Taxonomy" id="37332"/>
    <lineage>
        <taxon>Bacteria</taxon>
        <taxon>Bacillati</taxon>
        <taxon>Actinomycetota</taxon>
        <taxon>Actinomycetes</taxon>
        <taxon>Mycobacteriales</taxon>
        <taxon>Nocardiaceae</taxon>
        <taxon>Nocardia</taxon>
    </lineage>
</organism>
<feature type="region of interest" description="Disordered" evidence="1">
    <location>
        <begin position="295"/>
        <end position="314"/>
    </location>
</feature>
<dbReference type="SUPFAM" id="SSF55469">
    <property type="entry name" value="FMN-dependent nitroreductase-like"/>
    <property type="match status" value="2"/>
</dbReference>
<dbReference type="RefSeq" id="WP_063864931.1">
    <property type="nucleotide sequence ID" value="NZ_AP017900.1"/>
</dbReference>
<reference evidence="3 4" key="2">
    <citation type="journal article" date="2016" name="Genome Announc.">
        <title>Draft Genome Sequence of Erythromycin- and Oxytetracycline-Sensitive Nocardia seriolae Strain U-1 (NBRC 110359).</title>
        <authorList>
            <person name="Imajoh M."/>
            <person name="Sukeda M."/>
            <person name="Shimizu M."/>
            <person name="Yamane J."/>
            <person name="Ohnishi K."/>
            <person name="Oshima S."/>
        </authorList>
    </citation>
    <scope>NUCLEOTIDE SEQUENCE [LARGE SCALE GENOMIC DNA]</scope>
    <source>
        <strain evidence="3 4">U-1</strain>
    </source>
</reference>
<dbReference type="InterPro" id="IPR050627">
    <property type="entry name" value="Nitroreductase/BluB"/>
</dbReference>
<dbReference type="OrthoDB" id="8156917at2"/>
<dbReference type="PANTHER" id="PTHR23026">
    <property type="entry name" value="NADPH NITROREDUCTASE"/>
    <property type="match status" value="1"/>
</dbReference>
<dbReference type="SMR" id="A0A0B8MZZ6"/>
<dbReference type="AlphaFoldDB" id="A0A0B8MZZ6"/>
<dbReference type="GO" id="GO:0016491">
    <property type="term" value="F:oxidoreductase activity"/>
    <property type="evidence" value="ECO:0007669"/>
    <property type="project" value="InterPro"/>
</dbReference>
<dbReference type="PANTHER" id="PTHR23026:SF123">
    <property type="entry name" value="NAD(P)H NITROREDUCTASE RV3131-RELATED"/>
    <property type="match status" value="1"/>
</dbReference>
<accession>A0A0B8MZZ6</accession>
<evidence type="ECO:0000313" key="4">
    <source>
        <dbReference type="Proteomes" id="UP000037179"/>
    </source>
</evidence>
<sequence length="314" mass="34845">MTEAMELAARAPSVHNTQPWRWRFDGLRLRLHADPTRRLAAVDPHGRQLVISCGAMLDHVRTAFADRGWHAEVLRLPDPKRPDYLAAIGFRPWDEVPAELRERARAIERRRTDRLPLRAPEHWEQTLGALREVAAPYRIAVDVLAEDARPSLAAASRRFGDLRRLDLLYETELDMWTGHSDGADGVPATALVSDTEFDRVGVGRIFPSGAPSARRPGLDDRARLVVLSTAKSSVTHWLRTGEALSAVLLRCTADGLASCALTHITELPAGRELLETLVPYPGTPQVVIRVGEAPRGADPIESTPRRPLDEILSY</sequence>
<evidence type="ECO:0000256" key="1">
    <source>
        <dbReference type="SAM" id="MobiDB-lite"/>
    </source>
</evidence>
<dbReference type="NCBIfam" id="NF047509">
    <property type="entry name" value="Rv3131_FMN_oxido"/>
    <property type="match status" value="1"/>
</dbReference>
<proteinExistence type="predicted"/>
<dbReference type="Proteomes" id="UP000180166">
    <property type="component" value="Chromosome"/>
</dbReference>
<dbReference type="KEGG" id="nsr:NS506_00986"/>
<name>A0A0B8MZZ6_9NOCA</name>
<dbReference type="InterPro" id="IPR000415">
    <property type="entry name" value="Nitroreductase-like"/>
</dbReference>
<evidence type="ECO:0000313" key="3">
    <source>
        <dbReference type="EMBL" id="GAP26870.1"/>
    </source>
</evidence>
<reference evidence="2 5" key="3">
    <citation type="submission" date="2016-10" db="EMBL/GenBank/DDBJ databases">
        <title>Genome sequence of Nocardia seriolae strain EM150506, isolated from Anguila japonica.</title>
        <authorList>
            <person name="Han H.-J."/>
        </authorList>
    </citation>
    <scope>NUCLEOTIDE SEQUENCE [LARGE SCALE GENOMIC DNA]</scope>
    <source>
        <strain evidence="2 5">EM150506</strain>
    </source>
</reference>
<dbReference type="EMBL" id="BBYQ01000011">
    <property type="protein sequence ID" value="GAP26870.1"/>
    <property type="molecule type" value="Genomic_DNA"/>
</dbReference>
<gene>
    <name evidence="2" type="ORF">NS506_00986</name>
    <name evidence="3" type="ORF">NSK11_contig00011-0007</name>
</gene>
<dbReference type="Gene3D" id="3.40.109.10">
    <property type="entry name" value="NADH Oxidase"/>
    <property type="match status" value="1"/>
</dbReference>
<feature type="compositionally biased region" description="Basic and acidic residues" evidence="1">
    <location>
        <begin position="303"/>
        <end position="314"/>
    </location>
</feature>